<dbReference type="AlphaFoldDB" id="A0A078J8U8"/>
<dbReference type="InterPro" id="IPR007021">
    <property type="entry name" value="DUF659"/>
</dbReference>
<feature type="region of interest" description="Disordered" evidence="1">
    <location>
        <begin position="399"/>
        <end position="423"/>
    </location>
</feature>
<sequence>MVRKMWKLSLNRKLALNKRKKRGLLNIYVTSTPPGIMKGRKDMMRVFGVCDKELREKVCAGIARWFYDACILFNDVIYDSFKEMTDLIGQYGMSLKISIMLELRVSFFQKEVANTPIMLFQRKNEWAAKRCSIRSNGGRDSVVQKDIVNFLVNSHKDFVFINSKEVSKVVKNATMLFKLLDEMVEDVGKLLEAKQPNLYWTPCASHYLDLILEDIGKMVDGDKKPAMGYIYAAMDRAKEAIARSFKMKQEKYENVFEIIDRRLVPDSEIQDKVMLELDMFKNAAGLFGHNMAIRQREMKAPADWWSTYESSAPNLRDFAVKLHTKRRNRLAQHRLNDMVFVKYNRALQRRMKRSDATDPSILEEIDESNEWLMGRMDGNSDSDELDDLVFENEDLTLSAVSEATGAEEPTYSTRGTKASAAEK</sequence>
<dbReference type="OMA" id="GHNMAIR"/>
<dbReference type="InterPro" id="IPR012337">
    <property type="entry name" value="RNaseH-like_sf"/>
</dbReference>
<dbReference type="Proteomes" id="UP000028999">
    <property type="component" value="Unassembled WGS sequence"/>
</dbReference>
<reference evidence="3 4" key="1">
    <citation type="journal article" date="2014" name="Science">
        <title>Plant genetics. Early allopolyploid evolution in the post-Neolithic Brassica napus oilseed genome.</title>
        <authorList>
            <person name="Chalhoub B."/>
            <person name="Denoeud F."/>
            <person name="Liu S."/>
            <person name="Parkin I.A."/>
            <person name="Tang H."/>
            <person name="Wang X."/>
            <person name="Chiquet J."/>
            <person name="Belcram H."/>
            <person name="Tong C."/>
            <person name="Samans B."/>
            <person name="Correa M."/>
            <person name="Da Silva C."/>
            <person name="Just J."/>
            <person name="Falentin C."/>
            <person name="Koh C.S."/>
            <person name="Le Clainche I."/>
            <person name="Bernard M."/>
            <person name="Bento P."/>
            <person name="Noel B."/>
            <person name="Labadie K."/>
            <person name="Alberti A."/>
            <person name="Charles M."/>
            <person name="Arnaud D."/>
            <person name="Guo H."/>
            <person name="Daviaud C."/>
            <person name="Alamery S."/>
            <person name="Jabbari K."/>
            <person name="Zhao M."/>
            <person name="Edger P.P."/>
            <person name="Chelaifa H."/>
            <person name="Tack D."/>
            <person name="Lassalle G."/>
            <person name="Mestiri I."/>
            <person name="Schnel N."/>
            <person name="Le Paslier M.C."/>
            <person name="Fan G."/>
            <person name="Renault V."/>
            <person name="Bayer P.E."/>
            <person name="Golicz A.A."/>
            <person name="Manoli S."/>
            <person name="Lee T.H."/>
            <person name="Thi V.H."/>
            <person name="Chalabi S."/>
            <person name="Hu Q."/>
            <person name="Fan C."/>
            <person name="Tollenaere R."/>
            <person name="Lu Y."/>
            <person name="Battail C."/>
            <person name="Shen J."/>
            <person name="Sidebottom C.H."/>
            <person name="Wang X."/>
            <person name="Canaguier A."/>
            <person name="Chauveau A."/>
            <person name="Berard A."/>
            <person name="Deniot G."/>
            <person name="Guan M."/>
            <person name="Liu Z."/>
            <person name="Sun F."/>
            <person name="Lim Y.P."/>
            <person name="Lyons E."/>
            <person name="Town C.D."/>
            <person name="Bancroft I."/>
            <person name="Wang X."/>
            <person name="Meng J."/>
            <person name="Ma J."/>
            <person name="Pires J.C."/>
            <person name="King G.J."/>
            <person name="Brunel D."/>
            <person name="Delourme R."/>
            <person name="Renard M."/>
            <person name="Aury J.M."/>
            <person name="Adams K.L."/>
            <person name="Batley J."/>
            <person name="Snowdon R.J."/>
            <person name="Tost J."/>
            <person name="Edwards D."/>
            <person name="Zhou Y."/>
            <person name="Hua W."/>
            <person name="Sharpe A.G."/>
            <person name="Paterson A.H."/>
            <person name="Guan C."/>
            <person name="Wincker P."/>
        </authorList>
    </citation>
    <scope>NUCLEOTIDE SEQUENCE [LARGE SCALE GENOMIC DNA]</scope>
    <source>
        <strain evidence="4">cv. Darmor-bzh</strain>
    </source>
</reference>
<evidence type="ECO:0000259" key="2">
    <source>
        <dbReference type="Pfam" id="PF04937"/>
    </source>
</evidence>
<gene>
    <name evidence="3" type="primary">BnaC06g42650D</name>
    <name evidence="3" type="ORF">GSBRNA2T00039296001</name>
</gene>
<evidence type="ECO:0000256" key="1">
    <source>
        <dbReference type="SAM" id="MobiDB-lite"/>
    </source>
</evidence>
<dbReference type="Gramene" id="CDY63442">
    <property type="protein sequence ID" value="CDY63442"/>
    <property type="gene ID" value="GSBRNA2T00039296001"/>
</dbReference>
<accession>A0A078J8U8</accession>
<dbReference type="SUPFAM" id="SSF53098">
    <property type="entry name" value="Ribonuclease H-like"/>
    <property type="match status" value="1"/>
</dbReference>
<dbReference type="Pfam" id="PF04937">
    <property type="entry name" value="DUF659"/>
    <property type="match status" value="1"/>
</dbReference>
<protein>
    <submittedName>
        <fullName evidence="3">BnaC06g42650D protein</fullName>
    </submittedName>
</protein>
<dbReference type="EMBL" id="LK034300">
    <property type="protein sequence ID" value="CDY63442.1"/>
    <property type="molecule type" value="Genomic_DNA"/>
</dbReference>
<keyword evidence="4" id="KW-1185">Reference proteome</keyword>
<dbReference type="PaxDb" id="3708-A0A078J8U8"/>
<dbReference type="PANTHER" id="PTHR32166">
    <property type="entry name" value="OSJNBA0013A04.12 PROTEIN"/>
    <property type="match status" value="1"/>
</dbReference>
<evidence type="ECO:0000313" key="4">
    <source>
        <dbReference type="Proteomes" id="UP000028999"/>
    </source>
</evidence>
<proteinExistence type="predicted"/>
<dbReference type="STRING" id="3708.A0A078J8U8"/>
<evidence type="ECO:0000313" key="3">
    <source>
        <dbReference type="EMBL" id="CDY63442.1"/>
    </source>
</evidence>
<dbReference type="PANTHER" id="PTHR32166:SF122">
    <property type="entry name" value="OS09G0499600 PROTEIN"/>
    <property type="match status" value="1"/>
</dbReference>
<name>A0A078J8U8_BRANA</name>
<feature type="domain" description="DUF659" evidence="2">
    <location>
        <begin position="102"/>
        <end position="189"/>
    </location>
</feature>
<organism evidence="3 4">
    <name type="scientific">Brassica napus</name>
    <name type="common">Rape</name>
    <dbReference type="NCBI Taxonomy" id="3708"/>
    <lineage>
        <taxon>Eukaryota</taxon>
        <taxon>Viridiplantae</taxon>
        <taxon>Streptophyta</taxon>
        <taxon>Embryophyta</taxon>
        <taxon>Tracheophyta</taxon>
        <taxon>Spermatophyta</taxon>
        <taxon>Magnoliopsida</taxon>
        <taxon>eudicotyledons</taxon>
        <taxon>Gunneridae</taxon>
        <taxon>Pentapetalae</taxon>
        <taxon>rosids</taxon>
        <taxon>malvids</taxon>
        <taxon>Brassicales</taxon>
        <taxon>Brassicaceae</taxon>
        <taxon>Brassiceae</taxon>
        <taxon>Brassica</taxon>
    </lineage>
</organism>